<evidence type="ECO:0000313" key="2">
    <source>
        <dbReference type="Proteomes" id="UP000476338"/>
    </source>
</evidence>
<sequence length="346" mass="40964">MIEISQKREEFVNFIEKELTGCGNDIILNINPLDRYFTGFLFPITEREKYELLDNFKDLEEDETDEDASDKKDKKTRYYIPPSSVGFSFFSSEESLDFDIYFKAAYYTKDLRDEFGRFKTTRWEKSYFSTDGEYINYKFSKEKTRYNIFNNKASIEILPRKIKNGYIFTITIINQQKLFDSDIKTLTFDQNRLSLFEVELKCFLDSDKIGNYPNNDDIFLDDEEKELKLRYQDNEIYAVGHGWAASWKFHKNNIIELKADFLPKFEIPVSSASNYGNNEILKFKNLKNLDENSFIGLNNFVKNYIEWIENQSQKANLENDKKTAKNIVNKQKITAKRMLNSISNLK</sequence>
<dbReference type="RefSeq" id="WP_154571280.1">
    <property type="nucleotide sequence ID" value="NZ_VWSJ01000034.1"/>
</dbReference>
<reference evidence="1 2" key="2">
    <citation type="submission" date="2020-03" db="EMBL/GenBank/DDBJ databases">
        <title>Campylobacter portucalensis sp. nov., a new species of Campylobacter isolated from the reproductive tract of bulls.</title>
        <authorList>
            <person name="Silva M.F."/>
            <person name="Pereira G."/>
            <person name="Carneiro C."/>
            <person name="Hemphill A."/>
            <person name="Mateus L."/>
            <person name="Lopes-Da-Costa L."/>
            <person name="Silva E."/>
        </authorList>
    </citation>
    <scope>NUCLEOTIDE SEQUENCE [LARGE SCALE GENOMIC DNA]</scope>
    <source>
        <strain evidence="1 2">FMV-PI01</strain>
    </source>
</reference>
<gene>
    <name evidence="1" type="ORF">F1B92_07640</name>
</gene>
<accession>A0A6L5WIH9</accession>
<organism evidence="1 2">
    <name type="scientific">Campylobacter portucalensis</name>
    <dbReference type="NCBI Taxonomy" id="2608384"/>
    <lineage>
        <taxon>Bacteria</taxon>
        <taxon>Pseudomonadati</taxon>
        <taxon>Campylobacterota</taxon>
        <taxon>Epsilonproteobacteria</taxon>
        <taxon>Campylobacterales</taxon>
        <taxon>Campylobacteraceae</taxon>
        <taxon>Campylobacter</taxon>
    </lineage>
</organism>
<dbReference type="EMBL" id="VWSJ01000034">
    <property type="protein sequence ID" value="MSN97030.1"/>
    <property type="molecule type" value="Genomic_DNA"/>
</dbReference>
<dbReference type="Proteomes" id="UP000476338">
    <property type="component" value="Unassembled WGS sequence"/>
</dbReference>
<reference evidence="1 2" key="1">
    <citation type="submission" date="2019-09" db="EMBL/GenBank/DDBJ databases">
        <authorList>
            <person name="Silva M."/>
            <person name="Pereira G."/>
            <person name="Lopes-Da-Costa L."/>
            <person name="Silva E."/>
        </authorList>
    </citation>
    <scope>NUCLEOTIDE SEQUENCE [LARGE SCALE GENOMIC DNA]</scope>
    <source>
        <strain evidence="1 2">FMV-PI01</strain>
    </source>
</reference>
<name>A0A6L5WIH9_9BACT</name>
<keyword evidence="2" id="KW-1185">Reference proteome</keyword>
<proteinExistence type="predicted"/>
<dbReference type="AlphaFoldDB" id="A0A6L5WIH9"/>
<protein>
    <submittedName>
        <fullName evidence="1">Uncharacterized protein</fullName>
    </submittedName>
</protein>
<evidence type="ECO:0000313" key="1">
    <source>
        <dbReference type="EMBL" id="MSN97030.1"/>
    </source>
</evidence>
<comment type="caution">
    <text evidence="1">The sequence shown here is derived from an EMBL/GenBank/DDBJ whole genome shotgun (WGS) entry which is preliminary data.</text>
</comment>